<evidence type="ECO:0000256" key="6">
    <source>
        <dbReference type="SAM" id="MobiDB-lite"/>
    </source>
</evidence>
<evidence type="ECO:0000313" key="8">
    <source>
        <dbReference type="Proteomes" id="UP001221142"/>
    </source>
</evidence>
<dbReference type="GO" id="GO:0005829">
    <property type="term" value="C:cytosol"/>
    <property type="evidence" value="ECO:0007669"/>
    <property type="project" value="TreeGrafter"/>
</dbReference>
<keyword evidence="3" id="KW-0333">Golgi apparatus</keyword>
<reference evidence="7" key="1">
    <citation type="submission" date="2023-03" db="EMBL/GenBank/DDBJ databases">
        <title>Massive genome expansion in bonnet fungi (Mycena s.s.) driven by repeated elements and novel gene families across ecological guilds.</title>
        <authorList>
            <consortium name="Lawrence Berkeley National Laboratory"/>
            <person name="Harder C.B."/>
            <person name="Miyauchi S."/>
            <person name="Viragh M."/>
            <person name="Kuo A."/>
            <person name="Thoen E."/>
            <person name="Andreopoulos B."/>
            <person name="Lu D."/>
            <person name="Skrede I."/>
            <person name="Drula E."/>
            <person name="Henrissat B."/>
            <person name="Morin E."/>
            <person name="Kohler A."/>
            <person name="Barry K."/>
            <person name="LaButti K."/>
            <person name="Morin E."/>
            <person name="Salamov A."/>
            <person name="Lipzen A."/>
            <person name="Mereny Z."/>
            <person name="Hegedus B."/>
            <person name="Baldrian P."/>
            <person name="Stursova M."/>
            <person name="Weitz H."/>
            <person name="Taylor A."/>
            <person name="Grigoriev I.V."/>
            <person name="Nagy L.G."/>
            <person name="Martin F."/>
            <person name="Kauserud H."/>
        </authorList>
    </citation>
    <scope>NUCLEOTIDE SEQUENCE</scope>
    <source>
        <strain evidence="7">9284</strain>
    </source>
</reference>
<dbReference type="Gene3D" id="1.10.3630.10">
    <property type="entry name" value="yeast vps74-n-term truncation variant domain like"/>
    <property type="match status" value="1"/>
</dbReference>
<accession>A0AAD7FD95</accession>
<proteinExistence type="inferred from homology"/>
<evidence type="ECO:0000256" key="5">
    <source>
        <dbReference type="ARBA" id="ARBA00023136"/>
    </source>
</evidence>
<evidence type="ECO:0000256" key="2">
    <source>
        <dbReference type="ARBA" id="ARBA00007284"/>
    </source>
</evidence>
<dbReference type="Proteomes" id="UP001221142">
    <property type="component" value="Unassembled WGS sequence"/>
</dbReference>
<gene>
    <name evidence="7" type="ORF">FB45DRAFT_1064991</name>
</gene>
<comment type="caution">
    <text evidence="7">The sequence shown here is derived from an EMBL/GenBank/DDBJ whole genome shotgun (WGS) entry which is preliminary data.</text>
</comment>
<dbReference type="AlphaFoldDB" id="A0AAD7FD95"/>
<evidence type="ECO:0000313" key="7">
    <source>
        <dbReference type="EMBL" id="KAJ7613381.1"/>
    </source>
</evidence>
<evidence type="ECO:0000256" key="3">
    <source>
        <dbReference type="ARBA" id="ARBA00023034"/>
    </source>
</evidence>
<dbReference type="GO" id="GO:0048194">
    <property type="term" value="P:Golgi vesicle budding"/>
    <property type="evidence" value="ECO:0007669"/>
    <property type="project" value="TreeGrafter"/>
</dbReference>
<feature type="region of interest" description="Disordered" evidence="6">
    <location>
        <begin position="1"/>
        <end position="83"/>
    </location>
</feature>
<feature type="compositionally biased region" description="Low complexity" evidence="6">
    <location>
        <begin position="48"/>
        <end position="61"/>
    </location>
</feature>
<protein>
    <submittedName>
        <fullName evidence="7">Golgi phosphoprotein 3-domain-containing protein</fullName>
    </submittedName>
</protein>
<dbReference type="PANTHER" id="PTHR12704:SF2">
    <property type="entry name" value="GOLGI PHOSPHOPROTEIN 3 HOMOLOG SAURON"/>
    <property type="match status" value="1"/>
</dbReference>
<dbReference type="GO" id="GO:0031985">
    <property type="term" value="C:Golgi cisterna"/>
    <property type="evidence" value="ECO:0007669"/>
    <property type="project" value="TreeGrafter"/>
</dbReference>
<keyword evidence="8" id="KW-1185">Reference proteome</keyword>
<sequence length="358" mass="37954">MASAGLSRRRAPQASVSTGDDDDDRPRATLSTTTNSSSPPSPSPEANGAGSHAGSAFAGGARVAYDPRDLPSSDDTEGTGGSVPKLTLMEEVLLLGIKDKQGYLSFWNDNISYALRGCILIELALRRRIGIVRDPGRKRLPLPERMVTVLSTRQTGETLLDETLKMMKQTEDAGEKMGVGTWIDLLSATVPLLITTTFPLPSFVENDADTTLLQARHECPEDRIPAEAISSLCGRLGGRGGRPDVFCVFGGAGSVSRLTGATMSFVDAGEPLPMPPCSRFGVWAPWVQSRVGALGEDEVPSAIGRGGSWVPLQLLMSDGDPAQGMGPLSFHLVLLASVPLTSLPFPCLSPPPTFGFRH</sequence>
<feature type="compositionally biased region" description="Low complexity" evidence="6">
    <location>
        <begin position="29"/>
        <end position="38"/>
    </location>
</feature>
<name>A0AAD7FD95_9AGAR</name>
<dbReference type="InterPro" id="IPR008628">
    <property type="entry name" value="GPP34-like"/>
</dbReference>
<dbReference type="GO" id="GO:0000139">
    <property type="term" value="C:Golgi membrane"/>
    <property type="evidence" value="ECO:0007669"/>
    <property type="project" value="UniProtKB-SubCell"/>
</dbReference>
<keyword evidence="5" id="KW-0472">Membrane</keyword>
<organism evidence="7 8">
    <name type="scientific">Roridomyces roridus</name>
    <dbReference type="NCBI Taxonomy" id="1738132"/>
    <lineage>
        <taxon>Eukaryota</taxon>
        <taxon>Fungi</taxon>
        <taxon>Dikarya</taxon>
        <taxon>Basidiomycota</taxon>
        <taxon>Agaricomycotina</taxon>
        <taxon>Agaricomycetes</taxon>
        <taxon>Agaricomycetidae</taxon>
        <taxon>Agaricales</taxon>
        <taxon>Marasmiineae</taxon>
        <taxon>Mycenaceae</taxon>
        <taxon>Roridomyces</taxon>
    </lineage>
</organism>
<comment type="subcellular location">
    <subcellularLocation>
        <location evidence="1">Golgi apparatus membrane</location>
        <topology evidence="1">Peripheral membrane protein</topology>
        <orientation evidence="1">Cytoplasmic side</orientation>
    </subcellularLocation>
</comment>
<comment type="similarity">
    <text evidence="2">Belongs to the GOLPH3/VPS74 family.</text>
</comment>
<dbReference type="GO" id="GO:0007030">
    <property type="term" value="P:Golgi organization"/>
    <property type="evidence" value="ECO:0007669"/>
    <property type="project" value="TreeGrafter"/>
</dbReference>
<dbReference type="Pfam" id="PF05719">
    <property type="entry name" value="GPP34"/>
    <property type="match status" value="1"/>
</dbReference>
<dbReference type="InterPro" id="IPR038261">
    <property type="entry name" value="GPP34-like_sf"/>
</dbReference>
<dbReference type="EMBL" id="JARKIF010000028">
    <property type="protein sequence ID" value="KAJ7613381.1"/>
    <property type="molecule type" value="Genomic_DNA"/>
</dbReference>
<dbReference type="GO" id="GO:0070273">
    <property type="term" value="F:phosphatidylinositol-4-phosphate binding"/>
    <property type="evidence" value="ECO:0007669"/>
    <property type="project" value="InterPro"/>
</dbReference>
<dbReference type="PANTHER" id="PTHR12704">
    <property type="entry name" value="TRANS-GOLGI PROTEIN GMX33"/>
    <property type="match status" value="1"/>
</dbReference>
<keyword evidence="4" id="KW-0446">Lipid-binding</keyword>
<dbReference type="GO" id="GO:0043001">
    <property type="term" value="P:Golgi to plasma membrane protein transport"/>
    <property type="evidence" value="ECO:0007669"/>
    <property type="project" value="TreeGrafter"/>
</dbReference>
<dbReference type="GO" id="GO:0005802">
    <property type="term" value="C:trans-Golgi network"/>
    <property type="evidence" value="ECO:0007669"/>
    <property type="project" value="TreeGrafter"/>
</dbReference>
<evidence type="ECO:0000256" key="1">
    <source>
        <dbReference type="ARBA" id="ARBA00004255"/>
    </source>
</evidence>
<dbReference type="GO" id="GO:0006890">
    <property type="term" value="P:retrograde vesicle-mediated transport, Golgi to endoplasmic reticulum"/>
    <property type="evidence" value="ECO:0007669"/>
    <property type="project" value="TreeGrafter"/>
</dbReference>
<evidence type="ECO:0000256" key="4">
    <source>
        <dbReference type="ARBA" id="ARBA00023121"/>
    </source>
</evidence>